<dbReference type="Pfam" id="PF03595">
    <property type="entry name" value="SLAC1"/>
    <property type="match status" value="1"/>
</dbReference>
<gene>
    <name evidence="6" type="primary">tehA</name>
    <name evidence="6" type="ORF">ROSMUCSMR3_01321</name>
</gene>
<reference evidence="6 7" key="1">
    <citation type="submission" date="2017-03" db="EMBL/GenBank/DDBJ databases">
        <title>Genome Sequence of Roseovarius mucosus strain SMR3 Isolated from a culture of the Diatom Skeletonema marinoi.</title>
        <authorList>
            <person name="Topel M."/>
            <person name="Pinder M."/>
            <person name="Johansson O.N."/>
            <person name="Kourtchenko O."/>
            <person name="Godhe A."/>
            <person name="Clarke A.K."/>
        </authorList>
    </citation>
    <scope>NUCLEOTIDE SEQUENCE [LARGE SCALE GENOMIC DNA]</scope>
    <source>
        <strain evidence="6 7">SMR3</strain>
    </source>
</reference>
<evidence type="ECO:0000256" key="3">
    <source>
        <dbReference type="ARBA" id="ARBA00022989"/>
    </source>
</evidence>
<dbReference type="InterPro" id="IPR004695">
    <property type="entry name" value="SLAC1/Mae1/Ssu1/TehA"/>
</dbReference>
<feature type="transmembrane region" description="Helical" evidence="5">
    <location>
        <begin position="83"/>
        <end position="104"/>
    </location>
</feature>
<dbReference type="InterPro" id="IPR052951">
    <property type="entry name" value="Tellurite_res_ion_channel"/>
</dbReference>
<evidence type="ECO:0000256" key="1">
    <source>
        <dbReference type="ARBA" id="ARBA00004141"/>
    </source>
</evidence>
<evidence type="ECO:0000313" key="6">
    <source>
        <dbReference type="EMBL" id="ARE82814.1"/>
    </source>
</evidence>
<evidence type="ECO:0000256" key="4">
    <source>
        <dbReference type="ARBA" id="ARBA00023136"/>
    </source>
</evidence>
<organism evidence="6 7">
    <name type="scientific">Roseovarius mucosus</name>
    <dbReference type="NCBI Taxonomy" id="215743"/>
    <lineage>
        <taxon>Bacteria</taxon>
        <taxon>Pseudomonadati</taxon>
        <taxon>Pseudomonadota</taxon>
        <taxon>Alphaproteobacteria</taxon>
        <taxon>Rhodobacterales</taxon>
        <taxon>Roseobacteraceae</taxon>
        <taxon>Roseovarius</taxon>
    </lineage>
</organism>
<sequence length="320" mass="34330">MTNPAQGRLQYVPVTLFTIVMGLCGFTLALRAGEEALGLTHALSWAAHGLTMAVFAAVTLGYLAKAIRHPAAVVAEWSHPVKLAFFPAISIALVLMSIVMLAPAPGIAHVLWLIAVPMQLILTLAVVSGWISARAFQHGHLSPAWFIPAVGNVIVAIAGVPLGYPEISWFFTSVGLVFWIVLLTLVMNRLIFHDPLPERLQPSLVILIAPPSVGFLAWVELVGGVDPFAHVLLNCAYLFTLIVAVQLPKLLKLQFSLAFWALSFPMAGVTIASFTYARESGSAAHRLIGLALLAALCVIIAGLLWRTLKALRAGAIFQPD</sequence>
<dbReference type="CDD" id="cd09323">
    <property type="entry name" value="TDT_SLAC1_like"/>
    <property type="match status" value="1"/>
</dbReference>
<evidence type="ECO:0000256" key="2">
    <source>
        <dbReference type="ARBA" id="ARBA00022692"/>
    </source>
</evidence>
<keyword evidence="4 5" id="KW-0472">Membrane</keyword>
<feature type="transmembrane region" description="Helical" evidence="5">
    <location>
        <begin position="145"/>
        <end position="164"/>
    </location>
</feature>
<feature type="transmembrane region" description="Helical" evidence="5">
    <location>
        <begin position="204"/>
        <end position="221"/>
    </location>
</feature>
<feature type="transmembrane region" description="Helical" evidence="5">
    <location>
        <begin position="227"/>
        <end position="245"/>
    </location>
</feature>
<feature type="transmembrane region" description="Helical" evidence="5">
    <location>
        <begin position="170"/>
        <end position="192"/>
    </location>
</feature>
<name>A0A1V0RM35_9RHOB</name>
<dbReference type="GO" id="GO:0005886">
    <property type="term" value="C:plasma membrane"/>
    <property type="evidence" value="ECO:0007669"/>
    <property type="project" value="TreeGrafter"/>
</dbReference>
<dbReference type="RefSeq" id="WP_008279075.1">
    <property type="nucleotide sequence ID" value="NZ_CP020474.1"/>
</dbReference>
<dbReference type="InterPro" id="IPR038665">
    <property type="entry name" value="Voltage-dep_anion_channel_sf"/>
</dbReference>
<dbReference type="Proteomes" id="UP000192273">
    <property type="component" value="Chromosome"/>
</dbReference>
<dbReference type="KEGG" id="rmm:ROSMUCSMR3_01321"/>
<keyword evidence="2 5" id="KW-0812">Transmembrane</keyword>
<dbReference type="OrthoDB" id="958273at2"/>
<dbReference type="GO" id="GO:0046583">
    <property type="term" value="F:monoatomic cation efflux transmembrane transporter activity"/>
    <property type="evidence" value="ECO:0007669"/>
    <property type="project" value="TreeGrafter"/>
</dbReference>
<dbReference type="Gene3D" id="1.50.10.150">
    <property type="entry name" value="Voltage-dependent anion channel"/>
    <property type="match status" value="1"/>
</dbReference>
<dbReference type="AlphaFoldDB" id="A0A1V0RM35"/>
<feature type="transmembrane region" description="Helical" evidence="5">
    <location>
        <begin position="12"/>
        <end position="30"/>
    </location>
</feature>
<comment type="subcellular location">
    <subcellularLocation>
        <location evidence="1">Membrane</location>
        <topology evidence="1">Multi-pass membrane protein</topology>
    </subcellularLocation>
</comment>
<accession>A0A1V0RM35</accession>
<dbReference type="EMBL" id="CP020474">
    <property type="protein sequence ID" value="ARE82814.1"/>
    <property type="molecule type" value="Genomic_DNA"/>
</dbReference>
<dbReference type="PANTHER" id="PTHR37955">
    <property type="entry name" value="TELLURITE RESISTANCE PROTEIN TEHA"/>
    <property type="match status" value="1"/>
</dbReference>
<protein>
    <submittedName>
        <fullName evidence="6">Tellurite resistance protein TehA</fullName>
    </submittedName>
</protein>
<feature type="transmembrane region" description="Helical" evidence="5">
    <location>
        <begin position="110"/>
        <end position="133"/>
    </location>
</feature>
<feature type="transmembrane region" description="Helical" evidence="5">
    <location>
        <begin position="257"/>
        <end position="277"/>
    </location>
</feature>
<evidence type="ECO:0000256" key="5">
    <source>
        <dbReference type="SAM" id="Phobius"/>
    </source>
</evidence>
<keyword evidence="7" id="KW-1185">Reference proteome</keyword>
<evidence type="ECO:0000313" key="7">
    <source>
        <dbReference type="Proteomes" id="UP000192273"/>
    </source>
</evidence>
<keyword evidence="3 5" id="KW-1133">Transmembrane helix</keyword>
<feature type="transmembrane region" description="Helical" evidence="5">
    <location>
        <begin position="283"/>
        <end position="305"/>
    </location>
</feature>
<dbReference type="PANTHER" id="PTHR37955:SF1">
    <property type="entry name" value="DEP DOMAIN-CONTAINING PROTEIN"/>
    <property type="match status" value="1"/>
</dbReference>
<feature type="transmembrane region" description="Helical" evidence="5">
    <location>
        <begin position="42"/>
        <end position="63"/>
    </location>
</feature>
<proteinExistence type="predicted"/>